<name>A0ABD6D834_9EURY</name>
<evidence type="ECO:0000313" key="3">
    <source>
        <dbReference type="Proteomes" id="UP001597052"/>
    </source>
</evidence>
<evidence type="ECO:0000313" key="2">
    <source>
        <dbReference type="EMBL" id="MFD1641913.1"/>
    </source>
</evidence>
<reference evidence="2 3" key="1">
    <citation type="journal article" date="2019" name="Int. J. Syst. Evol. Microbiol.">
        <title>The Global Catalogue of Microorganisms (GCM) 10K type strain sequencing project: providing services to taxonomists for standard genome sequencing and annotation.</title>
        <authorList>
            <consortium name="The Broad Institute Genomics Platform"/>
            <consortium name="The Broad Institute Genome Sequencing Center for Infectious Disease"/>
            <person name="Wu L."/>
            <person name="Ma J."/>
        </authorList>
    </citation>
    <scope>NUCLEOTIDE SEQUENCE [LARGE SCALE GENOMIC DNA]</scope>
    <source>
        <strain evidence="2 3">CGMCC 1.10593</strain>
    </source>
</reference>
<feature type="transmembrane region" description="Helical" evidence="1">
    <location>
        <begin position="107"/>
        <end position="129"/>
    </location>
</feature>
<evidence type="ECO:0000256" key="1">
    <source>
        <dbReference type="SAM" id="Phobius"/>
    </source>
</evidence>
<dbReference type="RefSeq" id="WP_256395709.1">
    <property type="nucleotide sequence ID" value="NZ_JANHDJ010000002.1"/>
</dbReference>
<accession>A0ABD6D834</accession>
<sequence length="172" mass="17846">MHRLPIVAVTAADPLSWQVLVAVGALAGLVAAVVMDWPMSRQPDGFTPAAVAAGIVTRQPVEAVSFPELLIVHHAAGLLAGVLYGVVVLGVASGLPELVRIGGLDLVAHLLAVGLVVGFIYVFFAHFVLRRAGGKSYEEQATAIRGQWLRSSLVFGLTLAVVVPLVALSLAG</sequence>
<protein>
    <submittedName>
        <fullName evidence="2">Uncharacterized protein</fullName>
    </submittedName>
</protein>
<proteinExistence type="predicted"/>
<dbReference type="EMBL" id="JBHUDM010000002">
    <property type="protein sequence ID" value="MFD1641913.1"/>
    <property type="molecule type" value="Genomic_DNA"/>
</dbReference>
<feature type="transmembrane region" description="Helical" evidence="1">
    <location>
        <begin position="15"/>
        <end position="35"/>
    </location>
</feature>
<feature type="transmembrane region" description="Helical" evidence="1">
    <location>
        <begin position="75"/>
        <end position="95"/>
    </location>
</feature>
<gene>
    <name evidence="2" type="ORF">ACFSBW_08505</name>
</gene>
<comment type="caution">
    <text evidence="2">The sequence shown here is derived from an EMBL/GenBank/DDBJ whole genome shotgun (WGS) entry which is preliminary data.</text>
</comment>
<dbReference type="AlphaFoldDB" id="A0ABD6D834"/>
<feature type="transmembrane region" description="Helical" evidence="1">
    <location>
        <begin position="149"/>
        <end position="171"/>
    </location>
</feature>
<keyword evidence="1" id="KW-0812">Transmembrane</keyword>
<keyword evidence="3" id="KW-1185">Reference proteome</keyword>
<organism evidence="2 3">
    <name type="scientific">Halohasta litorea</name>
    <dbReference type="NCBI Taxonomy" id="869891"/>
    <lineage>
        <taxon>Archaea</taxon>
        <taxon>Methanobacteriati</taxon>
        <taxon>Methanobacteriota</taxon>
        <taxon>Stenosarchaea group</taxon>
        <taxon>Halobacteria</taxon>
        <taxon>Halobacteriales</taxon>
        <taxon>Haloferacaceae</taxon>
        <taxon>Halohasta</taxon>
    </lineage>
</organism>
<keyword evidence="1" id="KW-0472">Membrane</keyword>
<keyword evidence="1" id="KW-1133">Transmembrane helix</keyword>
<dbReference type="Proteomes" id="UP001597052">
    <property type="component" value="Unassembled WGS sequence"/>
</dbReference>